<dbReference type="SUPFAM" id="SSF109854">
    <property type="entry name" value="DinB/YfiT-like putative metalloenzymes"/>
    <property type="match status" value="1"/>
</dbReference>
<evidence type="ECO:0000313" key="3">
    <source>
        <dbReference type="Proteomes" id="UP000000844"/>
    </source>
</evidence>
<keyword evidence="3" id="KW-1185">Reference proteome</keyword>
<dbReference type="STRING" id="446470.Snas_1367"/>
<dbReference type="InterPro" id="IPR024344">
    <property type="entry name" value="MDMPI_metal-binding"/>
</dbReference>
<feature type="domain" description="Mycothiol-dependent maleylpyruvate isomerase metal-binding" evidence="1">
    <location>
        <begin position="18"/>
        <end position="102"/>
    </location>
</feature>
<dbReference type="Proteomes" id="UP000000844">
    <property type="component" value="Chromosome"/>
</dbReference>
<dbReference type="GO" id="GO:0046872">
    <property type="term" value="F:metal ion binding"/>
    <property type="evidence" value="ECO:0007669"/>
    <property type="project" value="InterPro"/>
</dbReference>
<dbReference type="InterPro" id="IPR017517">
    <property type="entry name" value="Maleyloyr_isom"/>
</dbReference>
<dbReference type="Gene3D" id="1.20.120.450">
    <property type="entry name" value="dinb family like domain"/>
    <property type="match status" value="1"/>
</dbReference>
<dbReference type="InterPro" id="IPR034660">
    <property type="entry name" value="DinB/YfiT-like"/>
</dbReference>
<dbReference type="AlphaFoldDB" id="D3PV21"/>
<name>D3PV21_STANL</name>
<dbReference type="EMBL" id="CP001778">
    <property type="protein sequence ID" value="ADD41074.1"/>
    <property type="molecule type" value="Genomic_DNA"/>
</dbReference>
<dbReference type="KEGG" id="sna:Snas_1367"/>
<dbReference type="Pfam" id="PF11716">
    <property type="entry name" value="MDMPI_N"/>
    <property type="match status" value="1"/>
</dbReference>
<gene>
    <name evidence="2" type="ordered locus">Snas_1367</name>
</gene>
<dbReference type="OrthoDB" id="5178565at2"/>
<sequence length="224" mass="24268">MSPEPTDAATASRMELARRERTELAGFLAELSDEQWQAPSLCEGWRVRDVVAHVISYDELSRWATARRLLRAGFSLKRGNTIGLAHYESHTPRQLLDALNAHLTPRGLTTAFGGMVALVDGTIHHQDIRRPLGMPRRIPPERLAVVLRLALGAPPIKARQRAKGLRLVATDCDFVTGTGPEVRGPGEALLMTLAGRPGVASELAGDGQPILAGRVSERAIPDPS</sequence>
<organism evidence="2 3">
    <name type="scientific">Stackebrandtia nassauensis (strain DSM 44728 / CIP 108903 / NRRL B-16338 / NBRC 102104 / LLR-40K-21)</name>
    <dbReference type="NCBI Taxonomy" id="446470"/>
    <lineage>
        <taxon>Bacteria</taxon>
        <taxon>Bacillati</taxon>
        <taxon>Actinomycetota</taxon>
        <taxon>Actinomycetes</taxon>
        <taxon>Glycomycetales</taxon>
        <taxon>Glycomycetaceae</taxon>
        <taxon>Stackebrandtia</taxon>
    </lineage>
</organism>
<dbReference type="RefSeq" id="WP_013016645.1">
    <property type="nucleotide sequence ID" value="NC_013947.1"/>
</dbReference>
<accession>D3PV21</accession>
<protein>
    <recommendedName>
        <fullName evidence="1">Mycothiol-dependent maleylpyruvate isomerase metal-binding domain-containing protein</fullName>
    </recommendedName>
</protein>
<evidence type="ECO:0000313" key="2">
    <source>
        <dbReference type="EMBL" id="ADD41074.1"/>
    </source>
</evidence>
<dbReference type="HOGENOM" id="CLU_094601_0_0_11"/>
<proteinExistence type="predicted"/>
<dbReference type="NCBIfam" id="TIGR03083">
    <property type="entry name" value="maleylpyruvate isomerase family mycothiol-dependent enzyme"/>
    <property type="match status" value="1"/>
</dbReference>
<reference evidence="2 3" key="1">
    <citation type="journal article" date="2009" name="Stand. Genomic Sci.">
        <title>Complete genome sequence of Stackebrandtia nassauensis type strain (LLR-40K-21).</title>
        <authorList>
            <person name="Munk C."/>
            <person name="Lapidus A."/>
            <person name="Copeland A."/>
            <person name="Jando M."/>
            <person name="Mayilraj S."/>
            <person name="Glavina Del Rio T."/>
            <person name="Nolan M."/>
            <person name="Chen F."/>
            <person name="Lucas S."/>
            <person name="Tice H."/>
            <person name="Cheng J.F."/>
            <person name="Han C."/>
            <person name="Detter J.C."/>
            <person name="Bruce D."/>
            <person name="Goodwin L."/>
            <person name="Chain P."/>
            <person name="Pitluck S."/>
            <person name="Goker M."/>
            <person name="Ovchinikova G."/>
            <person name="Pati A."/>
            <person name="Ivanova N."/>
            <person name="Mavromatis K."/>
            <person name="Chen A."/>
            <person name="Palaniappan K."/>
            <person name="Land M."/>
            <person name="Hauser L."/>
            <person name="Chang Y.J."/>
            <person name="Jeffries C.D."/>
            <person name="Bristow J."/>
            <person name="Eisen J.A."/>
            <person name="Markowitz V."/>
            <person name="Hugenholtz P."/>
            <person name="Kyrpides N.C."/>
            <person name="Klenk H.P."/>
        </authorList>
    </citation>
    <scope>NUCLEOTIDE SEQUENCE [LARGE SCALE GENOMIC DNA]</scope>
    <source>
        <strain evidence="3">DSM 44728 / CIP 108903 / NRRL B-16338 / NBRC 102104 / LLR-40K-21</strain>
    </source>
</reference>
<dbReference type="eggNOG" id="ENOG50314EV">
    <property type="taxonomic scope" value="Bacteria"/>
</dbReference>
<evidence type="ECO:0000259" key="1">
    <source>
        <dbReference type="Pfam" id="PF11716"/>
    </source>
</evidence>